<evidence type="ECO:0000256" key="6">
    <source>
        <dbReference type="ARBA" id="ARBA00022723"/>
    </source>
</evidence>
<proteinExistence type="inferred from homology"/>
<feature type="domain" description="FAD/NAD(P)-binding" evidence="12">
    <location>
        <begin position="411"/>
        <end position="643"/>
    </location>
</feature>
<dbReference type="Pfam" id="PF00724">
    <property type="entry name" value="Oxidored_FMN"/>
    <property type="match status" value="1"/>
</dbReference>
<dbReference type="InterPro" id="IPR036188">
    <property type="entry name" value="FAD/NAD-bd_sf"/>
</dbReference>
<dbReference type="Proteomes" id="UP001596540">
    <property type="component" value="Unassembled WGS sequence"/>
</dbReference>
<evidence type="ECO:0000256" key="2">
    <source>
        <dbReference type="ARBA" id="ARBA00001966"/>
    </source>
</evidence>
<reference evidence="14" key="1">
    <citation type="journal article" date="2019" name="Int. J. Syst. Evol. Microbiol.">
        <title>The Global Catalogue of Microorganisms (GCM) 10K type strain sequencing project: providing services to taxonomists for standard genome sequencing and annotation.</title>
        <authorList>
            <consortium name="The Broad Institute Genomics Platform"/>
            <consortium name="The Broad Institute Genome Sequencing Center for Infectious Disease"/>
            <person name="Wu L."/>
            <person name="Ma J."/>
        </authorList>
    </citation>
    <scope>NUCLEOTIDE SEQUENCE [LARGE SCALE GENOMIC DNA]</scope>
    <source>
        <strain evidence="14">CGMCC 4.7382</strain>
    </source>
</reference>
<keyword evidence="7" id="KW-0560">Oxidoreductase</keyword>
<organism evidence="13 14">
    <name type="scientific">Marinactinospora rubrisoli</name>
    <dbReference type="NCBI Taxonomy" id="2715399"/>
    <lineage>
        <taxon>Bacteria</taxon>
        <taxon>Bacillati</taxon>
        <taxon>Actinomycetota</taxon>
        <taxon>Actinomycetes</taxon>
        <taxon>Streptosporangiales</taxon>
        <taxon>Nocardiopsidaceae</taxon>
        <taxon>Marinactinospora</taxon>
    </lineage>
</organism>
<dbReference type="PANTHER" id="PTHR42917:SF2">
    <property type="entry name" value="2,4-DIENOYL-COA REDUCTASE [(2E)-ENOYL-COA-PRODUCING]"/>
    <property type="match status" value="1"/>
</dbReference>
<evidence type="ECO:0000256" key="5">
    <source>
        <dbReference type="ARBA" id="ARBA00022643"/>
    </source>
</evidence>
<evidence type="ECO:0000259" key="11">
    <source>
        <dbReference type="Pfam" id="PF00724"/>
    </source>
</evidence>
<evidence type="ECO:0000256" key="8">
    <source>
        <dbReference type="ARBA" id="ARBA00023004"/>
    </source>
</evidence>
<dbReference type="Gene3D" id="3.20.20.70">
    <property type="entry name" value="Aldolase class I"/>
    <property type="match status" value="1"/>
</dbReference>
<evidence type="ECO:0000256" key="4">
    <source>
        <dbReference type="ARBA" id="ARBA00022630"/>
    </source>
</evidence>
<dbReference type="Gene3D" id="3.40.50.720">
    <property type="entry name" value="NAD(P)-binding Rossmann-like Domain"/>
    <property type="match status" value="1"/>
</dbReference>
<dbReference type="InterPro" id="IPR051793">
    <property type="entry name" value="NADH:flavin_oxidoreductase"/>
</dbReference>
<comment type="cofactor">
    <cofactor evidence="2">
        <name>[4Fe-4S] cluster</name>
        <dbReference type="ChEBI" id="CHEBI:49883"/>
    </cofactor>
</comment>
<evidence type="ECO:0000313" key="13">
    <source>
        <dbReference type="EMBL" id="MFC7329807.1"/>
    </source>
</evidence>
<accession>A0ABW2KKZ8</accession>
<feature type="domain" description="NADH:flavin oxidoreductase/NADH oxidase N-terminal" evidence="11">
    <location>
        <begin position="10"/>
        <end position="338"/>
    </location>
</feature>
<name>A0ABW2KKZ8_9ACTN</name>
<dbReference type="RefSeq" id="WP_379872460.1">
    <property type="nucleotide sequence ID" value="NZ_JBHTBH010000009.1"/>
</dbReference>
<evidence type="ECO:0000256" key="1">
    <source>
        <dbReference type="ARBA" id="ARBA00001917"/>
    </source>
</evidence>
<evidence type="ECO:0000256" key="7">
    <source>
        <dbReference type="ARBA" id="ARBA00023002"/>
    </source>
</evidence>
<dbReference type="InterPro" id="IPR013785">
    <property type="entry name" value="Aldolase_TIM"/>
</dbReference>
<evidence type="ECO:0000256" key="9">
    <source>
        <dbReference type="ARBA" id="ARBA00023014"/>
    </source>
</evidence>
<sequence length="682" mass="71070">MTVAGRYAHLFRPLRVGPLTVANRVVFGAHPTGFAEDGLPSDRHTAYYAARARGGAGLIITEAHATHPTDGHDGRLVQGYRPEVLRGYRAITETVHRAGAPVLVQLAHPVVPAAPYARHAAWAPSPVADPVARTVPKAVERHEISAIIDGYARAAGHGAEGGFDGVELQCAHPSVVAAFLSAATNLRSDRYGGSLANRARLLLELVAEVRAAIGPGRLLGVRLCGDELLTGGGTLADAVELARLVQATGKVDYIGTTVGTAATRHVSEASMHVPAGYALHLANAIRRAVDLPVIGEGRFTDPLQADRALADGHCDLVSVVRGQIADPDFAAKARAGFPEAIRGCLSCNQGCVTGSTGPAPGRRLACAGNPRVGRESEPEPAPAGAGPDRGDRPALRWWPRRGRAAPPPSREVLVAGAGPAGLQAAIAAARAGHRVRVYETAGAAGGQIRLAAAAPGRAEIGELVRGQLAECRRRGVTIDYGVPVDAELVRRETPDVVVVATGARPERPAWAGDVRRVVDVRDVLSGTARPSGSVLVVDGLGFHEAPGAAELLADRGCRVEIVTAALLVGRELAATLDLESWSVRAAARGVTETCEHRVTSVTTDGAAAPLTVALMHEPTGTAVTRTVDWVVCALPQAPRDELFRELRAADGRPVPVLRVGDCVAPRRLNAAVADGERIGGRL</sequence>
<dbReference type="Pfam" id="PF07992">
    <property type="entry name" value="Pyr_redox_2"/>
    <property type="match status" value="1"/>
</dbReference>
<evidence type="ECO:0000256" key="10">
    <source>
        <dbReference type="SAM" id="MobiDB-lite"/>
    </source>
</evidence>
<dbReference type="SUPFAM" id="SSF51905">
    <property type="entry name" value="FAD/NAD(P)-binding domain"/>
    <property type="match status" value="1"/>
</dbReference>
<evidence type="ECO:0000259" key="12">
    <source>
        <dbReference type="Pfam" id="PF07992"/>
    </source>
</evidence>
<keyword evidence="8" id="KW-0408">Iron</keyword>
<keyword evidence="6" id="KW-0479">Metal-binding</keyword>
<dbReference type="Gene3D" id="3.50.50.60">
    <property type="entry name" value="FAD/NAD(P)-binding domain"/>
    <property type="match status" value="1"/>
</dbReference>
<evidence type="ECO:0000256" key="3">
    <source>
        <dbReference type="ARBA" id="ARBA00011048"/>
    </source>
</evidence>
<dbReference type="InterPro" id="IPR023753">
    <property type="entry name" value="FAD/NAD-binding_dom"/>
</dbReference>
<keyword evidence="9" id="KW-0411">Iron-sulfur</keyword>
<keyword evidence="5" id="KW-0288">FMN</keyword>
<gene>
    <name evidence="13" type="ORF">ACFQRF_18910</name>
</gene>
<dbReference type="EMBL" id="JBHTBH010000009">
    <property type="protein sequence ID" value="MFC7329807.1"/>
    <property type="molecule type" value="Genomic_DNA"/>
</dbReference>
<protein>
    <submittedName>
        <fullName evidence="13">FAD-dependent oxidoreductase</fullName>
    </submittedName>
</protein>
<dbReference type="PRINTS" id="PR00368">
    <property type="entry name" value="FADPNR"/>
</dbReference>
<dbReference type="PANTHER" id="PTHR42917">
    <property type="entry name" value="2,4-DIENOYL-COA REDUCTASE"/>
    <property type="match status" value="1"/>
</dbReference>
<comment type="similarity">
    <text evidence="3">In the N-terminal section; belongs to the NADH:flavin oxidoreductase/NADH oxidase family.</text>
</comment>
<comment type="caution">
    <text evidence="13">The sequence shown here is derived from an EMBL/GenBank/DDBJ whole genome shotgun (WGS) entry which is preliminary data.</text>
</comment>
<feature type="region of interest" description="Disordered" evidence="10">
    <location>
        <begin position="367"/>
        <end position="408"/>
    </location>
</feature>
<keyword evidence="14" id="KW-1185">Reference proteome</keyword>
<evidence type="ECO:0000313" key="14">
    <source>
        <dbReference type="Proteomes" id="UP001596540"/>
    </source>
</evidence>
<dbReference type="SUPFAM" id="SSF51395">
    <property type="entry name" value="FMN-linked oxidoreductases"/>
    <property type="match status" value="1"/>
</dbReference>
<comment type="cofactor">
    <cofactor evidence="1">
        <name>FMN</name>
        <dbReference type="ChEBI" id="CHEBI:58210"/>
    </cofactor>
</comment>
<dbReference type="InterPro" id="IPR001155">
    <property type="entry name" value="OxRdtase_FMN_N"/>
</dbReference>
<keyword evidence="4" id="KW-0285">Flavoprotein</keyword>